<dbReference type="EMBL" id="JADCUA010000024">
    <property type="protein sequence ID" value="KAH9831714.1"/>
    <property type="molecule type" value="Genomic_DNA"/>
</dbReference>
<dbReference type="RefSeq" id="XP_047774811.1">
    <property type="nucleotide sequence ID" value="XM_047917515.1"/>
</dbReference>
<dbReference type="PROSITE" id="PS50097">
    <property type="entry name" value="BTB"/>
    <property type="match status" value="1"/>
</dbReference>
<sequence>MADSDSEFASVVDEKVASQPFDDPDADLIIRTSDEVDFRVYKIIMKHASPVFREMFTLPGNDTTALSVVDVAENSRVWDFILRMLYPVVRPLSLPAPSDYRPLLEAVRKYDMAGVREAVKLAMIDPAVLKTQALRVYALSCAYGLPDAARIAAKATFQPWPGDQRPPPAFPDMDCMSVTAYHRLLQYRWDCVKAAVASHRGLFDPLPTPPSWDPKLKKYLPSLPQWPWLTAIKPNHYSHTDGCMCSKIREDSGIRSYVDRYIGRSSKVLRAEPSGALVTTTQAIGPMLKAVAECWGCKEMDSDGFVRFAGVYAQNVDAAVARVRTTEDAICHPLTKDYKVVLEV</sequence>
<keyword evidence="3" id="KW-1185">Reference proteome</keyword>
<reference evidence="2 3" key="1">
    <citation type="journal article" date="2021" name="Environ. Microbiol.">
        <title>Gene family expansions and transcriptome signatures uncover fungal adaptations to wood decay.</title>
        <authorList>
            <person name="Hage H."/>
            <person name="Miyauchi S."/>
            <person name="Viragh M."/>
            <person name="Drula E."/>
            <person name="Min B."/>
            <person name="Chaduli D."/>
            <person name="Navarro D."/>
            <person name="Favel A."/>
            <person name="Norest M."/>
            <person name="Lesage-Meessen L."/>
            <person name="Balint B."/>
            <person name="Merenyi Z."/>
            <person name="de Eugenio L."/>
            <person name="Morin E."/>
            <person name="Martinez A.T."/>
            <person name="Baldrian P."/>
            <person name="Stursova M."/>
            <person name="Martinez M.J."/>
            <person name="Novotny C."/>
            <person name="Magnuson J.K."/>
            <person name="Spatafora J.W."/>
            <person name="Maurice S."/>
            <person name="Pangilinan J."/>
            <person name="Andreopoulos W."/>
            <person name="LaButti K."/>
            <person name="Hundley H."/>
            <person name="Na H."/>
            <person name="Kuo A."/>
            <person name="Barry K."/>
            <person name="Lipzen A."/>
            <person name="Henrissat B."/>
            <person name="Riley R."/>
            <person name="Ahrendt S."/>
            <person name="Nagy L.G."/>
            <person name="Grigoriev I.V."/>
            <person name="Martin F."/>
            <person name="Rosso M.N."/>
        </authorList>
    </citation>
    <scope>NUCLEOTIDE SEQUENCE [LARGE SCALE GENOMIC DNA]</scope>
    <source>
        <strain evidence="2 3">CIRM-BRFM 1785</strain>
    </source>
</reference>
<comment type="caution">
    <text evidence="2">The sequence shown here is derived from an EMBL/GenBank/DDBJ whole genome shotgun (WGS) entry which is preliminary data.</text>
</comment>
<dbReference type="Proteomes" id="UP000814176">
    <property type="component" value="Unassembled WGS sequence"/>
</dbReference>
<protein>
    <recommendedName>
        <fullName evidence="1">BTB domain-containing protein</fullName>
    </recommendedName>
</protein>
<dbReference type="Gene3D" id="3.30.710.10">
    <property type="entry name" value="Potassium Channel Kv1.1, Chain A"/>
    <property type="match status" value="1"/>
</dbReference>
<dbReference type="GeneID" id="71998247"/>
<dbReference type="Pfam" id="PF00651">
    <property type="entry name" value="BTB"/>
    <property type="match status" value="1"/>
</dbReference>
<dbReference type="InterPro" id="IPR011333">
    <property type="entry name" value="SKP1/BTB/POZ_sf"/>
</dbReference>
<feature type="domain" description="BTB" evidence="1">
    <location>
        <begin position="26"/>
        <end position="86"/>
    </location>
</feature>
<name>A0ABQ8K487_9APHY</name>
<dbReference type="SUPFAM" id="SSF54695">
    <property type="entry name" value="POZ domain"/>
    <property type="match status" value="1"/>
</dbReference>
<evidence type="ECO:0000313" key="3">
    <source>
        <dbReference type="Proteomes" id="UP000814176"/>
    </source>
</evidence>
<proteinExistence type="predicted"/>
<gene>
    <name evidence="2" type="ORF">C8Q71DRAFT_282747</name>
</gene>
<accession>A0ABQ8K487</accession>
<evidence type="ECO:0000313" key="2">
    <source>
        <dbReference type="EMBL" id="KAH9831714.1"/>
    </source>
</evidence>
<evidence type="ECO:0000259" key="1">
    <source>
        <dbReference type="PROSITE" id="PS50097"/>
    </source>
</evidence>
<organism evidence="2 3">
    <name type="scientific">Rhodofomes roseus</name>
    <dbReference type="NCBI Taxonomy" id="34475"/>
    <lineage>
        <taxon>Eukaryota</taxon>
        <taxon>Fungi</taxon>
        <taxon>Dikarya</taxon>
        <taxon>Basidiomycota</taxon>
        <taxon>Agaricomycotina</taxon>
        <taxon>Agaricomycetes</taxon>
        <taxon>Polyporales</taxon>
        <taxon>Rhodofomes</taxon>
    </lineage>
</organism>
<dbReference type="InterPro" id="IPR000210">
    <property type="entry name" value="BTB/POZ_dom"/>
</dbReference>